<dbReference type="Proteomes" id="UP000030655">
    <property type="component" value="Unassembled WGS sequence"/>
</dbReference>
<feature type="non-terminal residue" evidence="1">
    <location>
        <position position="361"/>
    </location>
</feature>
<keyword evidence="2" id="KW-1185">Reference proteome</keyword>
<reference evidence="2" key="1">
    <citation type="submission" date="2013-02" db="EMBL/GenBank/DDBJ databases">
        <authorList>
            <consortium name="The Broad Institute Genome Sequencing Platform"/>
            <person name="Cuomo C."/>
            <person name="Becnel J."/>
            <person name="Sanscrainte N."/>
            <person name="Walker B."/>
            <person name="Young S.K."/>
            <person name="Zeng Q."/>
            <person name="Gargeya S."/>
            <person name="Fitzgerald M."/>
            <person name="Haas B."/>
            <person name="Abouelleil A."/>
            <person name="Alvarado L."/>
            <person name="Arachchi H.M."/>
            <person name="Berlin A.M."/>
            <person name="Chapman S.B."/>
            <person name="Dewar J."/>
            <person name="Goldberg J."/>
            <person name="Griggs A."/>
            <person name="Gujja S."/>
            <person name="Hansen M."/>
            <person name="Howarth C."/>
            <person name="Imamovic A."/>
            <person name="Larimer J."/>
            <person name="McCowan C."/>
            <person name="Murphy C."/>
            <person name="Neiman D."/>
            <person name="Pearson M."/>
            <person name="Priest M."/>
            <person name="Roberts A."/>
            <person name="Saif S."/>
            <person name="Shea T."/>
            <person name="Sisk P."/>
            <person name="Sykes S."/>
            <person name="Wortman J."/>
            <person name="Nusbaum C."/>
            <person name="Birren B."/>
        </authorList>
    </citation>
    <scope>NUCLEOTIDE SEQUENCE [LARGE SCALE GENOMIC DNA]</scope>
    <source>
        <strain evidence="2">PRA339</strain>
    </source>
</reference>
<accession>A0A059EWI1</accession>
<dbReference type="EMBL" id="KK365307">
    <property type="protein sequence ID" value="KCZ79285.1"/>
    <property type="molecule type" value="Genomic_DNA"/>
</dbReference>
<dbReference type="VEuPathDB" id="MicrosporidiaDB:H312_03321"/>
<proteinExistence type="predicted"/>
<evidence type="ECO:0000313" key="1">
    <source>
        <dbReference type="EMBL" id="KCZ79285.1"/>
    </source>
</evidence>
<name>A0A059EWI1_9MICR</name>
<evidence type="ECO:0000313" key="2">
    <source>
        <dbReference type="Proteomes" id="UP000030655"/>
    </source>
</evidence>
<protein>
    <submittedName>
        <fullName evidence="1">Uncharacterized protein</fullName>
    </submittedName>
</protein>
<gene>
    <name evidence="1" type="ORF">H312_03321</name>
</gene>
<dbReference type="AlphaFoldDB" id="A0A059EWI1"/>
<reference evidence="1 2" key="2">
    <citation type="submission" date="2014-03" db="EMBL/GenBank/DDBJ databases">
        <title>The Genome Sequence of Anncaliia algerae insect isolate PRA339.</title>
        <authorList>
            <consortium name="The Broad Institute Genome Sequencing Platform"/>
            <consortium name="The Broad Institute Genome Sequencing Center for Infectious Disease"/>
            <person name="Cuomo C."/>
            <person name="Becnel J."/>
            <person name="Sanscrainte N."/>
            <person name="Walker B."/>
            <person name="Young S.K."/>
            <person name="Zeng Q."/>
            <person name="Gargeya S."/>
            <person name="Fitzgerald M."/>
            <person name="Haas B."/>
            <person name="Abouelleil A."/>
            <person name="Alvarado L."/>
            <person name="Arachchi H.M."/>
            <person name="Berlin A.M."/>
            <person name="Chapman S.B."/>
            <person name="Dewar J."/>
            <person name="Goldberg J."/>
            <person name="Griggs A."/>
            <person name="Gujja S."/>
            <person name="Hansen M."/>
            <person name="Howarth C."/>
            <person name="Imamovic A."/>
            <person name="Larimer J."/>
            <person name="McCowan C."/>
            <person name="Murphy C."/>
            <person name="Neiman D."/>
            <person name="Pearson M."/>
            <person name="Priest M."/>
            <person name="Roberts A."/>
            <person name="Saif S."/>
            <person name="Shea T."/>
            <person name="Sisk P."/>
            <person name="Sykes S."/>
            <person name="Wortman J."/>
            <person name="Nusbaum C."/>
            <person name="Birren B."/>
        </authorList>
    </citation>
    <scope>NUCLEOTIDE SEQUENCE [LARGE SCALE GENOMIC DNA]</scope>
    <source>
        <strain evidence="1 2">PRA339</strain>
    </source>
</reference>
<dbReference type="HOGENOM" id="CLU_040184_0_0_1"/>
<sequence>MVKLFIQFMHMEEALDLINSLNDPQNSYKLLSLITSNKGLKDSMIKKCNLYINKIKAILNDTDCIDTLYNISLFVYSTIPPFKIFNHNLFNKSTDSFLSIDNCDFFKRMNNFLINFTSKILSFEILQLFYEEYYFDGYIYFSNHIKICFVNKTFRINYKSITECKIQNKSLLFLFVNKKMEFKLKNDVCEKLVEFLRDKGINFKNLDDKFKTNYDKNSYKNLIKKENQNHVHESMSSSNTSTTLTISSPLKDIYIEHGIKGKNRQSLPDKASTENSSNVFPLQNQNLGINNIIREDKMSTDIKNIQSEQVFNNSGLVKERNESIKETKQEEIKQMLLENDLVKEESKCDIKNESCNLKSNQ</sequence>
<organism evidence="1 2">
    <name type="scientific">Anncaliia algerae PRA339</name>
    <dbReference type="NCBI Taxonomy" id="1288291"/>
    <lineage>
        <taxon>Eukaryota</taxon>
        <taxon>Fungi</taxon>
        <taxon>Fungi incertae sedis</taxon>
        <taxon>Microsporidia</taxon>
        <taxon>Tubulinosematoidea</taxon>
        <taxon>Tubulinosematidae</taxon>
        <taxon>Anncaliia</taxon>
    </lineage>
</organism>
<dbReference type="OrthoDB" id="2197695at2759"/>